<accession>A0A7I8DCA2</accession>
<dbReference type="Proteomes" id="UP000593802">
    <property type="component" value="Chromosome"/>
</dbReference>
<dbReference type="Pfam" id="PF02900">
    <property type="entry name" value="LigB"/>
    <property type="match status" value="1"/>
</dbReference>
<dbReference type="SUPFAM" id="SSF53213">
    <property type="entry name" value="LigB-like"/>
    <property type="match status" value="1"/>
</dbReference>
<dbReference type="PANTHER" id="PTHR13016">
    <property type="entry name" value="AMMECR1 HOMOLOG"/>
    <property type="match status" value="1"/>
</dbReference>
<dbReference type="InterPro" id="IPR027485">
    <property type="entry name" value="AMMECR1_N"/>
</dbReference>
<keyword evidence="3" id="KW-1185">Reference proteome</keyword>
<dbReference type="PROSITE" id="PS51112">
    <property type="entry name" value="AMMECR1"/>
    <property type="match status" value="1"/>
</dbReference>
<dbReference type="InterPro" id="IPR004183">
    <property type="entry name" value="Xdiol_dOase_suB"/>
</dbReference>
<dbReference type="Gene3D" id="3.30.700.20">
    <property type="entry name" value="Hypothetical protein ph0010, domain 1"/>
    <property type="match status" value="1"/>
</dbReference>
<dbReference type="InterPro" id="IPR023473">
    <property type="entry name" value="AMMECR1"/>
</dbReference>
<dbReference type="GO" id="GO:0016702">
    <property type="term" value="F:oxidoreductase activity, acting on single donors with incorporation of molecular oxygen, incorporation of two atoms of oxygen"/>
    <property type="evidence" value="ECO:0007669"/>
    <property type="project" value="UniProtKB-ARBA"/>
</dbReference>
<dbReference type="SUPFAM" id="SSF143447">
    <property type="entry name" value="AMMECR1-like"/>
    <property type="match status" value="1"/>
</dbReference>
<sequence>MMGLLMPHAAVVLPEVGGEDAAQVRVSYDAMLRIAREASELQPDIVVVVSPHGPVFADAFAVWGGQRIAGNLSEFGASQIHVDCRLDQEVRELLLMRCTDRRINAFELEESTAREYGLARELDYGVVVPFYFLQKSGLEAPVLHIAVSGLSRFEHYRLGMAIGDVLTDLGRRAVVIASGDCSHRLTDDAPAGYHTDGARFDKLLRHWVETSNVAEILFADEELVANAAEDVLRPLSVLFGCFDRCQISLRIISYEGPFGVGYLTASFIGVSGSTRYPDIVAFRDQLVQKRRMKEHRYVKLAREALEIFVREGRVMDPPDDLVNRENRKAIFVSIKKDGELRGCIGSLEPTENSLPEAIIRYAIEAGTEDPRFFPVEQEELSSLLYTVDVLGQPEPVTSFQQLDPARYGIIVSDGCEKGVLLPGIPGIDSVQEQFAVAREKAGIEPDREVKISRFTVERFY</sequence>
<dbReference type="PANTHER" id="PTHR13016:SF0">
    <property type="entry name" value="AMME SYNDROME CANDIDATE GENE 1 PROTEIN"/>
    <property type="match status" value="1"/>
</dbReference>
<dbReference type="Gene3D" id="3.30.1490.150">
    <property type="entry name" value="Hypothetical protein ph0010, domain 2"/>
    <property type="match status" value="1"/>
</dbReference>
<dbReference type="InterPro" id="IPR036071">
    <property type="entry name" value="AMMECR1_dom_sf"/>
</dbReference>
<reference evidence="2 3" key="1">
    <citation type="submission" date="2020-08" db="EMBL/GenBank/DDBJ databases">
        <title>Complete Genome Sequence of Effusibacillus dendaii Strain skT53, Isolated from Farmland soil.</title>
        <authorList>
            <person name="Konishi T."/>
            <person name="Kawasaki H."/>
        </authorList>
    </citation>
    <scope>NUCLEOTIDE SEQUENCE [LARGE SCALE GENOMIC DNA]</scope>
    <source>
        <strain evidence="3">skT53</strain>
    </source>
</reference>
<organism evidence="2 3">
    <name type="scientific">Effusibacillus dendaii</name>
    <dbReference type="NCBI Taxonomy" id="2743772"/>
    <lineage>
        <taxon>Bacteria</taxon>
        <taxon>Bacillati</taxon>
        <taxon>Bacillota</taxon>
        <taxon>Bacilli</taxon>
        <taxon>Bacillales</taxon>
        <taxon>Alicyclobacillaceae</taxon>
        <taxon>Effusibacillus</taxon>
    </lineage>
</organism>
<dbReference type="Pfam" id="PF01871">
    <property type="entry name" value="AMMECR1"/>
    <property type="match status" value="1"/>
</dbReference>
<gene>
    <name evidence="2" type="ORF">skT53_15840</name>
</gene>
<dbReference type="AlphaFoldDB" id="A0A7I8DCA2"/>
<dbReference type="EMBL" id="AP023366">
    <property type="protein sequence ID" value="BCJ86599.1"/>
    <property type="molecule type" value="Genomic_DNA"/>
</dbReference>
<dbReference type="InterPro" id="IPR027623">
    <property type="entry name" value="AmmeMemoSam_A"/>
</dbReference>
<evidence type="ECO:0000259" key="1">
    <source>
        <dbReference type="PROSITE" id="PS51112"/>
    </source>
</evidence>
<feature type="domain" description="AMMECR1" evidence="1">
    <location>
        <begin position="292"/>
        <end position="460"/>
    </location>
</feature>
<name>A0A7I8DCA2_9BACL</name>
<dbReference type="GO" id="GO:0008198">
    <property type="term" value="F:ferrous iron binding"/>
    <property type="evidence" value="ECO:0007669"/>
    <property type="project" value="InterPro"/>
</dbReference>
<dbReference type="Gene3D" id="3.40.830.10">
    <property type="entry name" value="LigB-like"/>
    <property type="match status" value="1"/>
</dbReference>
<proteinExistence type="predicted"/>
<protein>
    <recommendedName>
        <fullName evidence="1">AMMECR1 domain-containing protein</fullName>
    </recommendedName>
</protein>
<dbReference type="CDD" id="cd07951">
    <property type="entry name" value="ED_3B_N_AMMECR1"/>
    <property type="match status" value="1"/>
</dbReference>
<evidence type="ECO:0000313" key="3">
    <source>
        <dbReference type="Proteomes" id="UP000593802"/>
    </source>
</evidence>
<dbReference type="KEGG" id="eff:skT53_15840"/>
<dbReference type="InterPro" id="IPR002733">
    <property type="entry name" value="AMMECR1_domain"/>
</dbReference>
<dbReference type="NCBIfam" id="TIGR04335">
    <property type="entry name" value="AmmeMemoSam_A"/>
    <property type="match status" value="1"/>
</dbReference>
<dbReference type="RefSeq" id="WP_200760589.1">
    <property type="nucleotide sequence ID" value="NZ_AP023366.1"/>
</dbReference>
<evidence type="ECO:0000313" key="2">
    <source>
        <dbReference type="EMBL" id="BCJ86599.1"/>
    </source>
</evidence>